<dbReference type="InterPro" id="IPR052897">
    <property type="entry name" value="Sec-Metab_Biosynth_Hydrolase"/>
</dbReference>
<keyword evidence="3" id="KW-1185">Reference proteome</keyword>
<evidence type="ECO:0000313" key="2">
    <source>
        <dbReference type="EMBL" id="SPJ87166.1"/>
    </source>
</evidence>
<feature type="domain" description="AB hydrolase-1" evidence="1">
    <location>
        <begin position="8"/>
        <end position="236"/>
    </location>
</feature>
<proteinExistence type="predicted"/>
<protein>
    <submittedName>
        <fullName evidence="2">Related to signal peptide protein</fullName>
    </submittedName>
</protein>
<dbReference type="InterPro" id="IPR029058">
    <property type="entry name" value="AB_hydrolase_fold"/>
</dbReference>
<dbReference type="AlphaFoldDB" id="A0AAE8MK30"/>
<comment type="caution">
    <text evidence="2">The sequence shown here is derived from an EMBL/GenBank/DDBJ whole genome shotgun (WGS) entry which is preliminary data.</text>
</comment>
<dbReference type="InterPro" id="IPR000073">
    <property type="entry name" value="AB_hydrolase_1"/>
</dbReference>
<dbReference type="Pfam" id="PF12697">
    <property type="entry name" value="Abhydrolase_6"/>
    <property type="match status" value="1"/>
</dbReference>
<evidence type="ECO:0000259" key="1">
    <source>
        <dbReference type="Pfam" id="PF12697"/>
    </source>
</evidence>
<evidence type="ECO:0000313" key="3">
    <source>
        <dbReference type="Proteomes" id="UP001187734"/>
    </source>
</evidence>
<dbReference type="PANTHER" id="PTHR37017">
    <property type="entry name" value="AB HYDROLASE-1 DOMAIN-CONTAINING PROTEIN-RELATED"/>
    <property type="match status" value="1"/>
</dbReference>
<accession>A0AAE8MK30</accession>
<reference evidence="2" key="1">
    <citation type="submission" date="2018-03" db="EMBL/GenBank/DDBJ databases">
        <authorList>
            <person name="Guldener U."/>
        </authorList>
    </citation>
    <scope>NUCLEOTIDE SEQUENCE</scope>
</reference>
<sequence length="255" mass="27755">MTSPNPTIVFVPGSWHTSACFGPVRDALHSRGWKTEAVDNPTVGAEPPVKRLDDDANALRAVLERLAEQGDQIVLVVHSYGGMVGANAAKGLGYRQRQQQGLPGGIVMFMYMAAFVAPLGKSVKDMLGGGPLSWMNIQGDYTYALNPKETFYHDLSDEACQQAIAALKHQVSCVFTDIVTYEPWHDIECMYFFCDEDKALVPAIQGQFAALLGQNALHFHAQASHSVFLSQIDETVKGIELAAAEGKARADRLSN</sequence>
<dbReference type="Proteomes" id="UP001187734">
    <property type="component" value="Unassembled WGS sequence"/>
</dbReference>
<dbReference type="SUPFAM" id="SSF53474">
    <property type="entry name" value="alpha/beta-Hydrolases"/>
    <property type="match status" value="1"/>
</dbReference>
<gene>
    <name evidence="2" type="ORF">FTOL_12191</name>
</gene>
<name>A0AAE8MK30_9HYPO</name>
<dbReference type="Gene3D" id="3.40.50.1820">
    <property type="entry name" value="alpha/beta hydrolase"/>
    <property type="match status" value="1"/>
</dbReference>
<dbReference type="EMBL" id="ONZP01000563">
    <property type="protein sequence ID" value="SPJ87166.1"/>
    <property type="molecule type" value="Genomic_DNA"/>
</dbReference>
<organism evidence="2 3">
    <name type="scientific">Fusarium torulosum</name>
    <dbReference type="NCBI Taxonomy" id="33205"/>
    <lineage>
        <taxon>Eukaryota</taxon>
        <taxon>Fungi</taxon>
        <taxon>Dikarya</taxon>
        <taxon>Ascomycota</taxon>
        <taxon>Pezizomycotina</taxon>
        <taxon>Sordariomycetes</taxon>
        <taxon>Hypocreomycetidae</taxon>
        <taxon>Hypocreales</taxon>
        <taxon>Nectriaceae</taxon>
        <taxon>Fusarium</taxon>
    </lineage>
</organism>
<dbReference type="PANTHER" id="PTHR37017:SF11">
    <property type="entry name" value="ESTERASE_LIPASE_THIOESTERASE DOMAIN-CONTAINING PROTEIN"/>
    <property type="match status" value="1"/>
</dbReference>